<keyword evidence="1" id="KW-0645">Protease</keyword>
<dbReference type="InterPro" id="IPR001940">
    <property type="entry name" value="Peptidase_S1C"/>
</dbReference>
<dbReference type="RefSeq" id="WP_379854971.1">
    <property type="nucleotide sequence ID" value="NZ_JBHZPZ010000010.1"/>
</dbReference>
<dbReference type="EMBL" id="JBHZPZ010000010">
    <property type="protein sequence ID" value="MFE3868307.1"/>
    <property type="molecule type" value="Genomic_DNA"/>
</dbReference>
<proteinExistence type="predicted"/>
<dbReference type="GO" id="GO:0008233">
    <property type="term" value="F:peptidase activity"/>
    <property type="evidence" value="ECO:0007669"/>
    <property type="project" value="UniProtKB-KW"/>
</dbReference>
<accession>A0ABW6HX10</accession>
<dbReference type="EC" id="3.4.21.-" evidence="1"/>
<comment type="caution">
    <text evidence="1">The sequence shown here is derived from an EMBL/GenBank/DDBJ whole genome shotgun (WGS) entry which is preliminary data.</text>
</comment>
<protein>
    <submittedName>
        <fullName evidence="1">S1C family serine protease</fullName>
        <ecNumber evidence="1">3.4.21.-</ecNumber>
    </submittedName>
</protein>
<sequence length="495" mass="56020">MKILYGKSTTFFLVLLFLFSISKLYSQQNSRLIKTNPSGTDVLDDKNEKIGTTPFDLDKLDKKNSSIKLVKDNYYPIEIKLFEKRNKNSSFFQLISDCSTCLIGIEENDYVLKLTKIFKEYDATILVGIEDPILEIDENTVIGEINGSKKKLKDKDIYRYLGYPQNMQFMVLNSFKDSYITAQYFSDKISEKDVSNLQNPKVIFKPIVKKLSFNLEGRLLRDYSGKCSIDCEWQLYDLSDLKTPISSFLVTVDYYRTGNNYELILHEMIALSEIKLLETESLYDLLVLTEKKHLEQSKGEKINIALSTQKKYQNITDMLKETSSSVVTVETEKKFGSGVFISDNGYIITNYHVIEGEKTVFVRIDKEKKIKAEIIKSNKDFDLAILKVDVNSKGLSFNKNSTNLGEDVYAIGTPLDKKLQQSVSKGIISGYREFNGVNFIQMDTNINSGNSGGPLLNLKGEIIGINTLKATGENVAGIGFSIPSSLVLKMLNIVD</sequence>
<dbReference type="PRINTS" id="PR00834">
    <property type="entry name" value="PROTEASES2C"/>
</dbReference>
<evidence type="ECO:0000313" key="2">
    <source>
        <dbReference type="Proteomes" id="UP001600109"/>
    </source>
</evidence>
<dbReference type="Gene3D" id="2.40.10.120">
    <property type="match status" value="1"/>
</dbReference>
<keyword evidence="2" id="KW-1185">Reference proteome</keyword>
<organism evidence="1 2">
    <name type="scientific">Flavobacterium xylosi</name>
    <dbReference type="NCBI Taxonomy" id="3230415"/>
    <lineage>
        <taxon>Bacteria</taxon>
        <taxon>Pseudomonadati</taxon>
        <taxon>Bacteroidota</taxon>
        <taxon>Flavobacteriia</taxon>
        <taxon>Flavobacteriales</taxon>
        <taxon>Flavobacteriaceae</taxon>
        <taxon>Flavobacterium</taxon>
    </lineage>
</organism>
<dbReference type="InterPro" id="IPR009003">
    <property type="entry name" value="Peptidase_S1_PA"/>
</dbReference>
<name>A0ABW6HX10_9FLAO</name>
<dbReference type="Proteomes" id="UP001600109">
    <property type="component" value="Unassembled WGS sequence"/>
</dbReference>
<evidence type="ECO:0000313" key="1">
    <source>
        <dbReference type="EMBL" id="MFE3868307.1"/>
    </source>
</evidence>
<reference evidence="1 2" key="1">
    <citation type="submission" date="2024-06" db="EMBL/GenBank/DDBJ databases">
        <title>Flavobacterium spp. isolated from glacier.</title>
        <authorList>
            <person name="Han D."/>
        </authorList>
    </citation>
    <scope>NUCLEOTIDE SEQUENCE [LARGE SCALE GENOMIC DNA]</scope>
    <source>
        <strain evidence="1 2">LS2P90</strain>
    </source>
</reference>
<gene>
    <name evidence="1" type="ORF">ACFX5E_09505</name>
</gene>
<dbReference type="GO" id="GO:0006508">
    <property type="term" value="P:proteolysis"/>
    <property type="evidence" value="ECO:0007669"/>
    <property type="project" value="UniProtKB-KW"/>
</dbReference>
<keyword evidence="1" id="KW-0378">Hydrolase</keyword>
<dbReference type="Pfam" id="PF13365">
    <property type="entry name" value="Trypsin_2"/>
    <property type="match status" value="1"/>
</dbReference>
<dbReference type="PANTHER" id="PTHR22939:SF129">
    <property type="entry name" value="SERINE PROTEASE HTRA2, MITOCHONDRIAL"/>
    <property type="match status" value="1"/>
</dbReference>
<dbReference type="PANTHER" id="PTHR22939">
    <property type="entry name" value="SERINE PROTEASE FAMILY S1C HTRA-RELATED"/>
    <property type="match status" value="1"/>
</dbReference>
<dbReference type="SUPFAM" id="SSF50494">
    <property type="entry name" value="Trypsin-like serine proteases"/>
    <property type="match status" value="1"/>
</dbReference>